<accession>A0ABD2P5I3</accession>
<gene>
    <name evidence="2" type="ORF">HHI36_000768</name>
</gene>
<feature type="transmembrane region" description="Helical" evidence="1">
    <location>
        <begin position="38"/>
        <end position="58"/>
    </location>
</feature>
<keyword evidence="1" id="KW-0812">Transmembrane</keyword>
<name>A0ABD2P5I3_9CUCU</name>
<evidence type="ECO:0000256" key="1">
    <source>
        <dbReference type="SAM" id="Phobius"/>
    </source>
</evidence>
<keyword evidence="1" id="KW-1133">Transmembrane helix</keyword>
<protein>
    <submittedName>
        <fullName evidence="2">Uncharacterized protein</fullName>
    </submittedName>
</protein>
<evidence type="ECO:0000313" key="2">
    <source>
        <dbReference type="EMBL" id="KAL3286258.1"/>
    </source>
</evidence>
<feature type="transmembrane region" description="Helical" evidence="1">
    <location>
        <begin position="64"/>
        <end position="86"/>
    </location>
</feature>
<organism evidence="2 3">
    <name type="scientific">Cryptolaemus montrouzieri</name>
    <dbReference type="NCBI Taxonomy" id="559131"/>
    <lineage>
        <taxon>Eukaryota</taxon>
        <taxon>Metazoa</taxon>
        <taxon>Ecdysozoa</taxon>
        <taxon>Arthropoda</taxon>
        <taxon>Hexapoda</taxon>
        <taxon>Insecta</taxon>
        <taxon>Pterygota</taxon>
        <taxon>Neoptera</taxon>
        <taxon>Endopterygota</taxon>
        <taxon>Coleoptera</taxon>
        <taxon>Polyphaga</taxon>
        <taxon>Cucujiformia</taxon>
        <taxon>Coccinelloidea</taxon>
        <taxon>Coccinellidae</taxon>
        <taxon>Scymninae</taxon>
        <taxon>Scymnini</taxon>
        <taxon>Cryptolaemus</taxon>
    </lineage>
</organism>
<proteinExistence type="predicted"/>
<keyword evidence="1" id="KW-0472">Membrane</keyword>
<sequence>MAVNITFRTNESDTYRNQLREEYDPYIGREPKTPISNIQALCLLLQGVFGAGMLQSIFIFGEGWLTGIISYVLVGILCTHCVHILLRSQYRLCKQLRIPHLSYAQAMERAMETGPPFLRPFSRLSQ</sequence>
<comment type="caution">
    <text evidence="2">The sequence shown here is derived from an EMBL/GenBank/DDBJ whole genome shotgun (WGS) entry which is preliminary data.</text>
</comment>
<keyword evidence="3" id="KW-1185">Reference proteome</keyword>
<dbReference type="AlphaFoldDB" id="A0ABD2P5I3"/>
<reference evidence="2 3" key="1">
    <citation type="journal article" date="2021" name="BMC Biol.">
        <title>Horizontally acquired antibacterial genes associated with adaptive radiation of ladybird beetles.</title>
        <authorList>
            <person name="Li H.S."/>
            <person name="Tang X.F."/>
            <person name="Huang Y.H."/>
            <person name="Xu Z.Y."/>
            <person name="Chen M.L."/>
            <person name="Du X.Y."/>
            <person name="Qiu B.Y."/>
            <person name="Chen P.T."/>
            <person name="Zhang W."/>
            <person name="Slipinski A."/>
            <person name="Escalona H.E."/>
            <person name="Waterhouse R.M."/>
            <person name="Zwick A."/>
            <person name="Pang H."/>
        </authorList>
    </citation>
    <scope>NUCLEOTIDE SEQUENCE [LARGE SCALE GENOMIC DNA]</scope>
    <source>
        <strain evidence="2">SYSU2018</strain>
    </source>
</reference>
<evidence type="ECO:0000313" key="3">
    <source>
        <dbReference type="Proteomes" id="UP001516400"/>
    </source>
</evidence>
<dbReference type="EMBL" id="JABFTP020000185">
    <property type="protein sequence ID" value="KAL3286258.1"/>
    <property type="molecule type" value="Genomic_DNA"/>
</dbReference>
<dbReference type="Proteomes" id="UP001516400">
    <property type="component" value="Unassembled WGS sequence"/>
</dbReference>